<keyword evidence="1" id="KW-0812">Transmembrane</keyword>
<organism evidence="2 3">
    <name type="scientific">Dendrothele bispora (strain CBS 962.96)</name>
    <dbReference type="NCBI Taxonomy" id="1314807"/>
    <lineage>
        <taxon>Eukaryota</taxon>
        <taxon>Fungi</taxon>
        <taxon>Dikarya</taxon>
        <taxon>Basidiomycota</taxon>
        <taxon>Agaricomycotina</taxon>
        <taxon>Agaricomycetes</taxon>
        <taxon>Agaricomycetidae</taxon>
        <taxon>Agaricales</taxon>
        <taxon>Agaricales incertae sedis</taxon>
        <taxon>Dendrothele</taxon>
    </lineage>
</organism>
<keyword evidence="1" id="KW-0472">Membrane</keyword>
<feature type="transmembrane region" description="Helical" evidence="1">
    <location>
        <begin position="24"/>
        <end position="46"/>
    </location>
</feature>
<name>A0A4S8LCJ7_DENBC</name>
<feature type="non-terminal residue" evidence="2">
    <location>
        <position position="1"/>
    </location>
</feature>
<evidence type="ECO:0000313" key="2">
    <source>
        <dbReference type="EMBL" id="THU86646.1"/>
    </source>
</evidence>
<feature type="transmembrane region" description="Helical" evidence="1">
    <location>
        <begin position="58"/>
        <end position="79"/>
    </location>
</feature>
<protein>
    <recommendedName>
        <fullName evidence="4">G-protein coupled receptors family 1 profile domain-containing protein</fullName>
    </recommendedName>
</protein>
<dbReference type="EMBL" id="ML179487">
    <property type="protein sequence ID" value="THU86646.1"/>
    <property type="molecule type" value="Genomic_DNA"/>
</dbReference>
<evidence type="ECO:0000256" key="1">
    <source>
        <dbReference type="SAM" id="Phobius"/>
    </source>
</evidence>
<proteinExistence type="predicted"/>
<feature type="transmembrane region" description="Helical" evidence="1">
    <location>
        <begin position="129"/>
        <end position="150"/>
    </location>
</feature>
<evidence type="ECO:0000313" key="3">
    <source>
        <dbReference type="Proteomes" id="UP000297245"/>
    </source>
</evidence>
<dbReference type="Proteomes" id="UP000297245">
    <property type="component" value="Unassembled WGS sequence"/>
</dbReference>
<evidence type="ECO:0008006" key="4">
    <source>
        <dbReference type="Google" id="ProtNLM"/>
    </source>
</evidence>
<dbReference type="AlphaFoldDB" id="A0A4S8LCJ7"/>
<keyword evidence="1" id="KW-1133">Transmembrane helix</keyword>
<gene>
    <name evidence="2" type="ORF">K435DRAFT_683230</name>
</gene>
<keyword evidence="3" id="KW-1185">Reference proteome</keyword>
<reference evidence="2 3" key="1">
    <citation type="journal article" date="2019" name="Nat. Ecol. Evol.">
        <title>Megaphylogeny resolves global patterns of mushroom evolution.</title>
        <authorList>
            <person name="Varga T."/>
            <person name="Krizsan K."/>
            <person name="Foldi C."/>
            <person name="Dima B."/>
            <person name="Sanchez-Garcia M."/>
            <person name="Sanchez-Ramirez S."/>
            <person name="Szollosi G.J."/>
            <person name="Szarkandi J.G."/>
            <person name="Papp V."/>
            <person name="Albert L."/>
            <person name="Andreopoulos W."/>
            <person name="Angelini C."/>
            <person name="Antonin V."/>
            <person name="Barry K.W."/>
            <person name="Bougher N.L."/>
            <person name="Buchanan P."/>
            <person name="Buyck B."/>
            <person name="Bense V."/>
            <person name="Catcheside P."/>
            <person name="Chovatia M."/>
            <person name="Cooper J."/>
            <person name="Damon W."/>
            <person name="Desjardin D."/>
            <person name="Finy P."/>
            <person name="Geml J."/>
            <person name="Haridas S."/>
            <person name="Hughes K."/>
            <person name="Justo A."/>
            <person name="Karasinski D."/>
            <person name="Kautmanova I."/>
            <person name="Kiss B."/>
            <person name="Kocsube S."/>
            <person name="Kotiranta H."/>
            <person name="LaButti K.M."/>
            <person name="Lechner B.E."/>
            <person name="Liimatainen K."/>
            <person name="Lipzen A."/>
            <person name="Lukacs Z."/>
            <person name="Mihaltcheva S."/>
            <person name="Morgado L.N."/>
            <person name="Niskanen T."/>
            <person name="Noordeloos M.E."/>
            <person name="Ohm R.A."/>
            <person name="Ortiz-Santana B."/>
            <person name="Ovrebo C."/>
            <person name="Racz N."/>
            <person name="Riley R."/>
            <person name="Savchenko A."/>
            <person name="Shiryaev A."/>
            <person name="Soop K."/>
            <person name="Spirin V."/>
            <person name="Szebenyi C."/>
            <person name="Tomsovsky M."/>
            <person name="Tulloss R.E."/>
            <person name="Uehling J."/>
            <person name="Grigoriev I.V."/>
            <person name="Vagvolgyi C."/>
            <person name="Papp T."/>
            <person name="Martin F.M."/>
            <person name="Miettinen O."/>
            <person name="Hibbett D.S."/>
            <person name="Nagy L.G."/>
        </authorList>
    </citation>
    <scope>NUCLEOTIDE SEQUENCE [LARGE SCALE GENOMIC DNA]</scope>
    <source>
        <strain evidence="2 3">CBS 962.96</strain>
    </source>
</reference>
<dbReference type="OrthoDB" id="3038990at2759"/>
<accession>A0A4S8LCJ7</accession>
<feature type="transmembrane region" description="Helical" evidence="1">
    <location>
        <begin position="91"/>
        <end position="109"/>
    </location>
</feature>
<sequence>IWDILINLEDESQLILRHAVNVPILMYLSSRFFSFAFLITCTLYYFRNIKNCKPGCTAAVAFYIISTNSTSLLFLLRVRAVFHGSPLVKKLFLLLWFAVAGTSSLDFLFVKAEHSTTDSKRCIFVHQEVIYSLVAISIALIFDTMVYIAISYRLFKWFTLDENNHRSVRDRAKSLFIGKHLPVLGRSLLRDGQFYYL</sequence>